<dbReference type="GO" id="GO:0006825">
    <property type="term" value="P:copper ion transport"/>
    <property type="evidence" value="ECO:0007669"/>
    <property type="project" value="UniProtKB-KW"/>
</dbReference>
<name>A0A8E2JRA6_9PEZI</name>
<dbReference type="Gene3D" id="3.30.70.100">
    <property type="match status" value="1"/>
</dbReference>
<dbReference type="SUPFAM" id="SSF55008">
    <property type="entry name" value="HMA, heavy metal-associated domain"/>
    <property type="match status" value="1"/>
</dbReference>
<keyword evidence="3" id="KW-0187">Copper transport</keyword>
<dbReference type="InterPro" id="IPR017969">
    <property type="entry name" value="Heavy-metal-associated_CS"/>
</dbReference>
<dbReference type="EMBL" id="KV750029">
    <property type="protein sequence ID" value="OCL06588.1"/>
    <property type="molecule type" value="Genomic_DNA"/>
</dbReference>
<comment type="similarity">
    <text evidence="7">Belongs to the ATX1 family.</text>
</comment>
<dbReference type="OrthoDB" id="689350at2759"/>
<keyword evidence="10" id="KW-1185">Reference proteome</keyword>
<accession>A0A8E2JRA6</accession>
<dbReference type="InterPro" id="IPR036163">
    <property type="entry name" value="HMA_dom_sf"/>
</dbReference>
<dbReference type="PANTHER" id="PTHR46365">
    <property type="entry name" value="COPPER TRANSPORT PROTEIN ATOX1"/>
    <property type="match status" value="1"/>
</dbReference>
<evidence type="ECO:0000256" key="2">
    <source>
        <dbReference type="ARBA" id="ARBA00022723"/>
    </source>
</evidence>
<evidence type="ECO:0000256" key="4">
    <source>
        <dbReference type="ARBA" id="ARBA00023008"/>
    </source>
</evidence>
<feature type="domain" description="HMA" evidence="8">
    <location>
        <begin position="4"/>
        <end position="69"/>
    </location>
</feature>
<evidence type="ECO:0000313" key="9">
    <source>
        <dbReference type="EMBL" id="OCL06588.1"/>
    </source>
</evidence>
<keyword evidence="5" id="KW-0406">Ion transport</keyword>
<dbReference type="GO" id="GO:0016531">
    <property type="term" value="F:copper chaperone activity"/>
    <property type="evidence" value="ECO:0007669"/>
    <property type="project" value="TreeGrafter"/>
</dbReference>
<gene>
    <name evidence="9" type="ORF">AOQ84DRAFT_355394</name>
</gene>
<evidence type="ECO:0000256" key="3">
    <source>
        <dbReference type="ARBA" id="ARBA00022796"/>
    </source>
</evidence>
<keyword evidence="2" id="KW-0479">Metal-binding</keyword>
<evidence type="ECO:0000256" key="1">
    <source>
        <dbReference type="ARBA" id="ARBA00022448"/>
    </source>
</evidence>
<reference evidence="9 10" key="1">
    <citation type="journal article" date="2016" name="Nat. Commun.">
        <title>Ectomycorrhizal ecology is imprinted in the genome of the dominant symbiotic fungus Cenococcum geophilum.</title>
        <authorList>
            <consortium name="DOE Joint Genome Institute"/>
            <person name="Peter M."/>
            <person name="Kohler A."/>
            <person name="Ohm R.A."/>
            <person name="Kuo A."/>
            <person name="Krutzmann J."/>
            <person name="Morin E."/>
            <person name="Arend M."/>
            <person name="Barry K.W."/>
            <person name="Binder M."/>
            <person name="Choi C."/>
            <person name="Clum A."/>
            <person name="Copeland A."/>
            <person name="Grisel N."/>
            <person name="Haridas S."/>
            <person name="Kipfer T."/>
            <person name="LaButti K."/>
            <person name="Lindquist E."/>
            <person name="Lipzen A."/>
            <person name="Maire R."/>
            <person name="Meier B."/>
            <person name="Mihaltcheva S."/>
            <person name="Molinier V."/>
            <person name="Murat C."/>
            <person name="Poggeler S."/>
            <person name="Quandt C.A."/>
            <person name="Sperisen C."/>
            <person name="Tritt A."/>
            <person name="Tisserant E."/>
            <person name="Crous P.W."/>
            <person name="Henrissat B."/>
            <person name="Nehls U."/>
            <person name="Egli S."/>
            <person name="Spatafora J.W."/>
            <person name="Grigoriev I.V."/>
            <person name="Martin F.M."/>
        </authorList>
    </citation>
    <scope>NUCLEOTIDE SEQUENCE [LARGE SCALE GENOMIC DNA]</scope>
    <source>
        <strain evidence="9 10">CBS 207.34</strain>
    </source>
</reference>
<sequence length="94" mass="9927">MSAEHTYKFNVAMSCGGCSGAVERVLKKLDGVKSYNVSLETQTAEVITEESVDYQTVLEKIAKTGKKVKSGEADGQEMSVEVTPANAAPVSVVA</sequence>
<dbReference type="PROSITE" id="PS01047">
    <property type="entry name" value="HMA_1"/>
    <property type="match status" value="1"/>
</dbReference>
<keyword evidence="1" id="KW-0813">Transport</keyword>
<keyword evidence="4" id="KW-0186">Copper</keyword>
<evidence type="ECO:0000256" key="7">
    <source>
        <dbReference type="ARBA" id="ARBA00038171"/>
    </source>
</evidence>
<evidence type="ECO:0000256" key="5">
    <source>
        <dbReference type="ARBA" id="ARBA00023065"/>
    </source>
</evidence>
<dbReference type="FunFam" id="3.30.70.100:FF:000008">
    <property type="entry name" value="Copper transport protein ATOX1"/>
    <property type="match status" value="1"/>
</dbReference>
<protein>
    <submittedName>
        <fullName evidence="9">Heavy-metal-associated domain-containing protein</fullName>
    </submittedName>
</protein>
<dbReference type="GO" id="GO:0046872">
    <property type="term" value="F:metal ion binding"/>
    <property type="evidence" value="ECO:0007669"/>
    <property type="project" value="UniProtKB-KW"/>
</dbReference>
<dbReference type="InterPro" id="IPR006121">
    <property type="entry name" value="HMA_dom"/>
</dbReference>
<proteinExistence type="inferred from homology"/>
<dbReference type="PANTHER" id="PTHR46365:SF1">
    <property type="entry name" value="COPPER TRANSPORT PROTEIN ATOX1"/>
    <property type="match status" value="1"/>
</dbReference>
<dbReference type="InterPro" id="IPR051881">
    <property type="entry name" value="Copper_transport_ATOX1-like"/>
</dbReference>
<evidence type="ECO:0000313" key="10">
    <source>
        <dbReference type="Proteomes" id="UP000250140"/>
    </source>
</evidence>
<dbReference type="CDD" id="cd00371">
    <property type="entry name" value="HMA"/>
    <property type="match status" value="1"/>
</dbReference>
<dbReference type="AlphaFoldDB" id="A0A8E2JRA6"/>
<evidence type="ECO:0000256" key="6">
    <source>
        <dbReference type="ARBA" id="ARBA00023186"/>
    </source>
</evidence>
<keyword evidence="6" id="KW-0143">Chaperone</keyword>
<dbReference type="Proteomes" id="UP000250140">
    <property type="component" value="Unassembled WGS sequence"/>
</dbReference>
<evidence type="ECO:0000259" key="8">
    <source>
        <dbReference type="PROSITE" id="PS50846"/>
    </source>
</evidence>
<dbReference type="Pfam" id="PF00403">
    <property type="entry name" value="HMA"/>
    <property type="match status" value="1"/>
</dbReference>
<dbReference type="PROSITE" id="PS50846">
    <property type="entry name" value="HMA_2"/>
    <property type="match status" value="1"/>
</dbReference>
<organism evidence="9 10">
    <name type="scientific">Glonium stellatum</name>
    <dbReference type="NCBI Taxonomy" id="574774"/>
    <lineage>
        <taxon>Eukaryota</taxon>
        <taxon>Fungi</taxon>
        <taxon>Dikarya</taxon>
        <taxon>Ascomycota</taxon>
        <taxon>Pezizomycotina</taxon>
        <taxon>Dothideomycetes</taxon>
        <taxon>Pleosporomycetidae</taxon>
        <taxon>Gloniales</taxon>
        <taxon>Gloniaceae</taxon>
        <taxon>Glonium</taxon>
    </lineage>
</organism>
<dbReference type="GO" id="GO:0005829">
    <property type="term" value="C:cytosol"/>
    <property type="evidence" value="ECO:0007669"/>
    <property type="project" value="TreeGrafter"/>
</dbReference>